<name>A0A849BEU8_9ACTN</name>
<sequence>MISPGSADHLADQRAELLRFAAGSRHDLGFGNLDDLGGVDPASPVELYVTCRMTHVFALGALADEPPAPGGPGRAEMLDLVAHGVRSLLGPLRDAEHGGWFGVVDPDGPVDDSKQAYAHSFVVLAASSALAAGVEGAEGLLAEALEVQDRRFWDEAAGLVVERWDRAWTRADPYRGVNAVMHTVEAYLAAADVTGDERWALRAGRMAARVVGWASANGWRIPEHFDADWSPLLEHNRDRPADKFRPYGATVGHGLEWARLLVAVDATLGERAPAGLLEAAVALHDRAVADGWAVDGADGFVYTTDWSGRPVVRNRLHWVLAEAVAAAAVLGRATGDDQYATEAAEWWSYADRCLVDHERGSWHHELDPDNVPTSQTWSGKSDAYHAYQAALVPEVPTTPSFATALRRGLRAGDPQRQV</sequence>
<accession>A0A849BEU8</accession>
<dbReference type="PANTHER" id="PTHR15108">
    <property type="entry name" value="N-ACYLGLUCOSAMINE-2-EPIMERASE"/>
    <property type="match status" value="1"/>
</dbReference>
<evidence type="ECO:0000313" key="3">
    <source>
        <dbReference type="EMBL" id="NNH21569.1"/>
    </source>
</evidence>
<dbReference type="EMBL" id="JABEMA010000002">
    <property type="protein sequence ID" value="NNH21569.1"/>
    <property type="molecule type" value="Genomic_DNA"/>
</dbReference>
<evidence type="ECO:0000256" key="2">
    <source>
        <dbReference type="ARBA" id="ARBA00023235"/>
    </source>
</evidence>
<dbReference type="Gene3D" id="1.50.10.10">
    <property type="match status" value="1"/>
</dbReference>
<dbReference type="Proteomes" id="UP000555552">
    <property type="component" value="Unassembled WGS sequence"/>
</dbReference>
<evidence type="ECO:0000256" key="1">
    <source>
        <dbReference type="ARBA" id="ARBA00008558"/>
    </source>
</evidence>
<reference evidence="3 4" key="1">
    <citation type="submission" date="2020-05" db="EMBL/GenBank/DDBJ databases">
        <title>MicrobeNet Type strains.</title>
        <authorList>
            <person name="Nicholson A.C."/>
        </authorList>
    </citation>
    <scope>NUCLEOTIDE SEQUENCE [LARGE SCALE GENOMIC DNA]</scope>
    <source>
        <strain evidence="3 4">JCM 14547</strain>
    </source>
</reference>
<comment type="similarity">
    <text evidence="1">Belongs to the N-acylglucosamine 2-epimerase family.</text>
</comment>
<evidence type="ECO:0000313" key="4">
    <source>
        <dbReference type="Proteomes" id="UP000555552"/>
    </source>
</evidence>
<dbReference type="AlphaFoldDB" id="A0A849BEU8"/>
<dbReference type="SUPFAM" id="SSF48208">
    <property type="entry name" value="Six-hairpin glycosidases"/>
    <property type="match status" value="1"/>
</dbReference>
<dbReference type="GO" id="GO:0016853">
    <property type="term" value="F:isomerase activity"/>
    <property type="evidence" value="ECO:0007669"/>
    <property type="project" value="UniProtKB-KW"/>
</dbReference>
<keyword evidence="4" id="KW-1185">Reference proteome</keyword>
<proteinExistence type="inferred from homology"/>
<comment type="caution">
    <text evidence="3">The sequence shown here is derived from an EMBL/GenBank/DDBJ whole genome shotgun (WGS) entry which is preliminary data.</text>
</comment>
<dbReference type="GO" id="GO:0005975">
    <property type="term" value="P:carbohydrate metabolic process"/>
    <property type="evidence" value="ECO:0007669"/>
    <property type="project" value="InterPro"/>
</dbReference>
<dbReference type="InterPro" id="IPR010819">
    <property type="entry name" value="AGE/CE"/>
</dbReference>
<gene>
    <name evidence="3" type="ORF">HLB09_00415</name>
</gene>
<dbReference type="Pfam" id="PF07221">
    <property type="entry name" value="GlcNAc_2-epim"/>
    <property type="match status" value="1"/>
</dbReference>
<keyword evidence="2 3" id="KW-0413">Isomerase</keyword>
<dbReference type="InterPro" id="IPR012341">
    <property type="entry name" value="6hp_glycosidase-like_sf"/>
</dbReference>
<dbReference type="InterPro" id="IPR008928">
    <property type="entry name" value="6-hairpin_glycosidase_sf"/>
</dbReference>
<protein>
    <submittedName>
        <fullName evidence="3">AGE family epimerase/isomerase</fullName>
    </submittedName>
</protein>
<organism evidence="3 4">
    <name type="scientific">Pseudokineococcus marinus</name>
    <dbReference type="NCBI Taxonomy" id="351215"/>
    <lineage>
        <taxon>Bacteria</taxon>
        <taxon>Bacillati</taxon>
        <taxon>Actinomycetota</taxon>
        <taxon>Actinomycetes</taxon>
        <taxon>Kineosporiales</taxon>
        <taxon>Kineosporiaceae</taxon>
        <taxon>Pseudokineococcus</taxon>
    </lineage>
</organism>